<comment type="caution">
    <text evidence="2">The sequence shown here is derived from an EMBL/GenBank/DDBJ whole genome shotgun (WGS) entry which is preliminary data.</text>
</comment>
<keyword evidence="3" id="KW-1185">Reference proteome</keyword>
<dbReference type="InterPro" id="IPR046259">
    <property type="entry name" value="DUF6292"/>
</dbReference>
<dbReference type="EMBL" id="BAAAHH010000011">
    <property type="protein sequence ID" value="GAA0951841.1"/>
    <property type="molecule type" value="Genomic_DNA"/>
</dbReference>
<evidence type="ECO:0000313" key="2">
    <source>
        <dbReference type="EMBL" id="GAA0951841.1"/>
    </source>
</evidence>
<proteinExistence type="predicted"/>
<sequence>MYLFFWVWLLIPQRGVRMTEKIPHLHPDPEVDESRGYITAVSRELALQGVPVDRVWLDPCQPVDATIVTGGRALVWNETHGWAVGDFLSGEQGVRTVLAEALLLGGGVVPPPEEIARRVVLEQSAPLVVREIRARDGFNEVLRRY</sequence>
<evidence type="ECO:0000259" key="1">
    <source>
        <dbReference type="Pfam" id="PF19809"/>
    </source>
</evidence>
<reference evidence="2 3" key="1">
    <citation type="journal article" date="2019" name="Int. J. Syst. Evol. Microbiol.">
        <title>The Global Catalogue of Microorganisms (GCM) 10K type strain sequencing project: providing services to taxonomists for standard genome sequencing and annotation.</title>
        <authorList>
            <consortium name="The Broad Institute Genomics Platform"/>
            <consortium name="The Broad Institute Genome Sequencing Center for Infectious Disease"/>
            <person name="Wu L."/>
            <person name="Ma J."/>
        </authorList>
    </citation>
    <scope>NUCLEOTIDE SEQUENCE [LARGE SCALE GENOMIC DNA]</scope>
    <source>
        <strain evidence="2 3">JCM 10696</strain>
    </source>
</reference>
<gene>
    <name evidence="2" type="ORF">GCM10009550_31920</name>
</gene>
<evidence type="ECO:0000313" key="3">
    <source>
        <dbReference type="Proteomes" id="UP001500665"/>
    </source>
</evidence>
<name>A0ABN1R4P9_9ACTN</name>
<dbReference type="Pfam" id="PF19809">
    <property type="entry name" value="DUF6292"/>
    <property type="match status" value="1"/>
</dbReference>
<accession>A0ABN1R4P9</accession>
<dbReference type="Proteomes" id="UP001500665">
    <property type="component" value="Unassembled WGS sequence"/>
</dbReference>
<organism evidence="2 3">
    <name type="scientific">Actinocorallia libanotica</name>
    <dbReference type="NCBI Taxonomy" id="46162"/>
    <lineage>
        <taxon>Bacteria</taxon>
        <taxon>Bacillati</taxon>
        <taxon>Actinomycetota</taxon>
        <taxon>Actinomycetes</taxon>
        <taxon>Streptosporangiales</taxon>
        <taxon>Thermomonosporaceae</taxon>
        <taxon>Actinocorallia</taxon>
    </lineage>
</organism>
<protein>
    <recommendedName>
        <fullName evidence="1">DUF6292 domain-containing protein</fullName>
    </recommendedName>
</protein>
<feature type="domain" description="DUF6292" evidence="1">
    <location>
        <begin position="37"/>
        <end position="119"/>
    </location>
</feature>